<name>A0A4C1UNT3_EUMVA</name>
<dbReference type="Proteomes" id="UP000299102">
    <property type="component" value="Unassembled WGS sequence"/>
</dbReference>
<dbReference type="AlphaFoldDB" id="A0A4C1UNT3"/>
<evidence type="ECO:0000313" key="1">
    <source>
        <dbReference type="EMBL" id="GBP28111.1"/>
    </source>
</evidence>
<proteinExistence type="predicted"/>
<reference evidence="1 2" key="1">
    <citation type="journal article" date="2019" name="Commun. Biol.">
        <title>The bagworm genome reveals a unique fibroin gene that provides high tensile strength.</title>
        <authorList>
            <person name="Kono N."/>
            <person name="Nakamura H."/>
            <person name="Ohtoshi R."/>
            <person name="Tomita M."/>
            <person name="Numata K."/>
            <person name="Arakawa K."/>
        </authorList>
    </citation>
    <scope>NUCLEOTIDE SEQUENCE [LARGE SCALE GENOMIC DNA]</scope>
</reference>
<protein>
    <submittedName>
        <fullName evidence="1">Uncharacterized protein</fullName>
    </submittedName>
</protein>
<sequence length="84" mass="9402">MVLPNNRDDSNYSKATDPVTGTSVIKHLATASTAGTDTVQARIDHNANSRRLCWGPYKLLLGSSRTIRNEPTEHYIQYLVQDEQ</sequence>
<evidence type="ECO:0000313" key="2">
    <source>
        <dbReference type="Proteomes" id="UP000299102"/>
    </source>
</evidence>
<comment type="caution">
    <text evidence="1">The sequence shown here is derived from an EMBL/GenBank/DDBJ whole genome shotgun (WGS) entry which is preliminary data.</text>
</comment>
<dbReference type="EMBL" id="BGZK01000203">
    <property type="protein sequence ID" value="GBP28111.1"/>
    <property type="molecule type" value="Genomic_DNA"/>
</dbReference>
<gene>
    <name evidence="1" type="ORF">EVAR_76202_1</name>
</gene>
<keyword evidence="2" id="KW-1185">Reference proteome</keyword>
<accession>A0A4C1UNT3</accession>
<organism evidence="1 2">
    <name type="scientific">Eumeta variegata</name>
    <name type="common">Bagworm moth</name>
    <name type="synonym">Eumeta japonica</name>
    <dbReference type="NCBI Taxonomy" id="151549"/>
    <lineage>
        <taxon>Eukaryota</taxon>
        <taxon>Metazoa</taxon>
        <taxon>Ecdysozoa</taxon>
        <taxon>Arthropoda</taxon>
        <taxon>Hexapoda</taxon>
        <taxon>Insecta</taxon>
        <taxon>Pterygota</taxon>
        <taxon>Neoptera</taxon>
        <taxon>Endopterygota</taxon>
        <taxon>Lepidoptera</taxon>
        <taxon>Glossata</taxon>
        <taxon>Ditrysia</taxon>
        <taxon>Tineoidea</taxon>
        <taxon>Psychidae</taxon>
        <taxon>Oiketicinae</taxon>
        <taxon>Eumeta</taxon>
    </lineage>
</organism>